<dbReference type="AlphaFoldDB" id="A0A1X9SZ13"/>
<dbReference type="PROSITE" id="PS51063">
    <property type="entry name" value="HTH_CRP_2"/>
    <property type="match status" value="1"/>
</dbReference>
<dbReference type="STRING" id="1660074.CVIC8964_0068"/>
<evidence type="ECO:0000259" key="4">
    <source>
        <dbReference type="PROSITE" id="PS51063"/>
    </source>
</evidence>
<proteinExistence type="predicted"/>
<keyword evidence="2" id="KW-0238">DNA-binding</keyword>
<dbReference type="EMBL" id="CP018791">
    <property type="protein sequence ID" value="ARR01518.1"/>
    <property type="molecule type" value="Genomic_DNA"/>
</dbReference>
<dbReference type="SUPFAM" id="SSF46785">
    <property type="entry name" value="Winged helix' DNA-binding domain"/>
    <property type="match status" value="1"/>
</dbReference>
<dbReference type="InterPro" id="IPR012318">
    <property type="entry name" value="HTH_CRP"/>
</dbReference>
<dbReference type="Pfam" id="PF13545">
    <property type="entry name" value="HTH_Crp_2"/>
    <property type="match status" value="1"/>
</dbReference>
<gene>
    <name evidence="5" type="ORF">CVIC8964_0068</name>
</gene>
<dbReference type="OrthoDB" id="9776746at2"/>
<evidence type="ECO:0000313" key="6">
    <source>
        <dbReference type="Proteomes" id="UP000194265"/>
    </source>
</evidence>
<organism evidence="5 6">
    <name type="scientific">Campylobacter vicugnae</name>
    <dbReference type="NCBI Taxonomy" id="1660076"/>
    <lineage>
        <taxon>Bacteria</taxon>
        <taxon>Pseudomonadati</taxon>
        <taxon>Campylobacterota</taxon>
        <taxon>Epsilonproteobacteria</taxon>
        <taxon>Campylobacterales</taxon>
        <taxon>Campylobacteraceae</taxon>
        <taxon>Campylobacter</taxon>
    </lineage>
</organism>
<keyword evidence="3" id="KW-0804">Transcription</keyword>
<dbReference type="Proteomes" id="UP000194265">
    <property type="component" value="Chromosome"/>
</dbReference>
<keyword evidence="1" id="KW-0805">Transcription regulation</keyword>
<accession>A0A1X9SZ13</accession>
<dbReference type="SMART" id="SM00419">
    <property type="entry name" value="HTH_CRP"/>
    <property type="match status" value="1"/>
</dbReference>
<dbReference type="InterPro" id="IPR036388">
    <property type="entry name" value="WH-like_DNA-bd_sf"/>
</dbReference>
<evidence type="ECO:0000313" key="5">
    <source>
        <dbReference type="EMBL" id="ARR01518.1"/>
    </source>
</evidence>
<dbReference type="InterPro" id="IPR018490">
    <property type="entry name" value="cNMP-bd_dom_sf"/>
</dbReference>
<sequence>MINDLKDKLKRLGVVSQDLDRIEEFLQIRKFSDGELLTKSHYGLLLVGSGRLRVYTIFGSQEKTILTLEKGDEWVICQICTQKSLQLELNLQALGDLEIITIPDNIFRGLREKYPKLSEYILTIFAKQFAKSIEVASKSKTIPFRDRLVEFIKNNAINGSIEITHQQIANHLGVTRESVSKNLKQLEKNGFLTLLRGKIFLKNVK</sequence>
<dbReference type="PRINTS" id="PR00034">
    <property type="entry name" value="HTHCRP"/>
</dbReference>
<dbReference type="Gene3D" id="1.10.10.10">
    <property type="entry name" value="Winged helix-like DNA-binding domain superfamily/Winged helix DNA-binding domain"/>
    <property type="match status" value="1"/>
</dbReference>
<dbReference type="GO" id="GO:0006355">
    <property type="term" value="P:regulation of DNA-templated transcription"/>
    <property type="evidence" value="ECO:0007669"/>
    <property type="project" value="InterPro"/>
</dbReference>
<evidence type="ECO:0000256" key="1">
    <source>
        <dbReference type="ARBA" id="ARBA00023015"/>
    </source>
</evidence>
<dbReference type="RefSeq" id="WP_086333252.1">
    <property type="nucleotide sequence ID" value="NZ_CP018791.1"/>
</dbReference>
<dbReference type="Gene3D" id="2.60.120.10">
    <property type="entry name" value="Jelly Rolls"/>
    <property type="match status" value="1"/>
</dbReference>
<evidence type="ECO:0000256" key="3">
    <source>
        <dbReference type="ARBA" id="ARBA00023163"/>
    </source>
</evidence>
<dbReference type="SUPFAM" id="SSF51206">
    <property type="entry name" value="cAMP-binding domain-like"/>
    <property type="match status" value="1"/>
</dbReference>
<reference evidence="5 6" key="1">
    <citation type="journal article" date="2017" name="Genome Biol. Evol.">
        <title>Comparative Genomic Analysis Identifies a Campylobacter Clade Deficient in Selenium Metabolism.</title>
        <authorList>
            <person name="Miller W.G."/>
            <person name="Yee E."/>
            <person name="Lopes B.S."/>
            <person name="Chapman M.H."/>
            <person name="Huynh S."/>
            <person name="Bono J.L."/>
            <person name="Parker C.T."/>
            <person name="Strachan N.J.C."/>
            <person name="Forbes K.J."/>
        </authorList>
    </citation>
    <scope>NUCLEOTIDE SEQUENCE [LARGE SCALE GENOMIC DNA]</scope>
    <source>
        <strain evidence="5 6">RM8964</strain>
    </source>
</reference>
<evidence type="ECO:0000256" key="2">
    <source>
        <dbReference type="ARBA" id="ARBA00023125"/>
    </source>
</evidence>
<dbReference type="InterPro" id="IPR014710">
    <property type="entry name" value="RmlC-like_jellyroll"/>
</dbReference>
<protein>
    <submittedName>
        <fullName evidence="5">Transcriptional regulator, Crp family</fullName>
    </submittedName>
</protein>
<name>A0A1X9SZ13_9BACT</name>
<feature type="domain" description="HTH crp-type" evidence="4">
    <location>
        <begin position="142"/>
        <end position="205"/>
    </location>
</feature>
<dbReference type="GO" id="GO:0003677">
    <property type="term" value="F:DNA binding"/>
    <property type="evidence" value="ECO:0007669"/>
    <property type="project" value="UniProtKB-KW"/>
</dbReference>
<dbReference type="InterPro" id="IPR036390">
    <property type="entry name" value="WH_DNA-bd_sf"/>
</dbReference>